<gene>
    <name evidence="19" type="ORF">ACFSDE_02305</name>
</gene>
<sequence>MSTTTAADSRTGARVKVQQFGTFLSNMVMPNIGAFIAWGFITALFIEVGWLPKLGIGDAADSWVAQLGGWGDYAGGGIVGPMITYLLPILIGYTGGYNLYKTRGGVVGAIATMGAIAGAGVPMFMGAMVMGPLGGWSMKKIDAIWDGKIRPGFEMLVNNFSAGIWGLILAVFGFFVTANLVERVAGWLGNGVDYLVSNNLLPFTSVIIEPAKVLFLNNALNHGVLTPLGLAEAKETGQSVLFLLEANPAAGAGLLLAFMVFGKGAAKASAPGAFIIHFFGGIHEIYFPYVLMKPKLILAMIAGGFTQILINVIFDTGLRAPAAPGSIIAVYANTADGSFVGVTLSVIGGAAATFAVAAVLLKFDKTDEAGDLTAATSSMESMKGRSSVASSVLAGGGAATAVATGRITNIVFACDAGMGSSAMGASVLRKKIQGSGHDEVTVVNKAIANLTDDVDLVVTHQDLTARAQRQAPSAVHVSVDNFMASPKYDEIVDMVQQANGDKS</sequence>
<evidence type="ECO:0000256" key="15">
    <source>
        <dbReference type="ARBA" id="ARBA00033349"/>
    </source>
</evidence>
<dbReference type="Pfam" id="PF02302">
    <property type="entry name" value="PTS_IIB"/>
    <property type="match status" value="1"/>
</dbReference>
<keyword evidence="9" id="KW-0762">Sugar transport</keyword>
<keyword evidence="12 16" id="KW-0812">Transmembrane</keyword>
<evidence type="ECO:0000256" key="4">
    <source>
        <dbReference type="ARBA" id="ARBA00011909"/>
    </source>
</evidence>
<comment type="function">
    <text evidence="2">The phosphoenolpyruvate-dependent sugar phosphotransferase system (sugar PTS), a major carbohydrate active transport system, catalyzes the phosphorylation of incoming sugar substrates concomitantly with their translocation across the cell membrane. The enzyme II CmtAB PTS system is involved in D-mannitol transport.</text>
</comment>
<dbReference type="Proteomes" id="UP001597351">
    <property type="component" value="Unassembled WGS sequence"/>
</dbReference>
<accession>A0ABW4TJN3</accession>
<dbReference type="PANTHER" id="PTHR30181">
    <property type="entry name" value="MANNITOL PERMEASE IIC COMPONENT"/>
    <property type="match status" value="1"/>
</dbReference>
<dbReference type="InterPro" id="IPR013011">
    <property type="entry name" value="PTS_EIIB_2"/>
</dbReference>
<evidence type="ECO:0000256" key="2">
    <source>
        <dbReference type="ARBA" id="ARBA00002434"/>
    </source>
</evidence>
<dbReference type="PROSITE" id="PS51104">
    <property type="entry name" value="PTS_EIIC_TYPE_2"/>
    <property type="match status" value="1"/>
</dbReference>
<proteinExistence type="predicted"/>
<evidence type="ECO:0000256" key="8">
    <source>
        <dbReference type="ARBA" id="ARBA00022553"/>
    </source>
</evidence>
<evidence type="ECO:0000256" key="1">
    <source>
        <dbReference type="ARBA" id="ARBA00001655"/>
    </source>
</evidence>
<dbReference type="CDD" id="cd05567">
    <property type="entry name" value="PTS_IIB_mannitol"/>
    <property type="match status" value="1"/>
</dbReference>
<keyword evidence="14 16" id="KW-0472">Membrane</keyword>
<feature type="transmembrane region" description="Helical" evidence="16">
    <location>
        <begin position="105"/>
        <end position="130"/>
    </location>
</feature>
<comment type="subcellular location">
    <subcellularLocation>
        <location evidence="3">Cell membrane</location>
        <topology evidence="3">Multi-pass membrane protein</topology>
    </subcellularLocation>
</comment>
<evidence type="ECO:0000256" key="12">
    <source>
        <dbReference type="ARBA" id="ARBA00022692"/>
    </source>
</evidence>
<evidence type="ECO:0000313" key="20">
    <source>
        <dbReference type="Proteomes" id="UP001597351"/>
    </source>
</evidence>
<evidence type="ECO:0000256" key="11">
    <source>
        <dbReference type="ARBA" id="ARBA00022683"/>
    </source>
</evidence>
<keyword evidence="8" id="KW-0597">Phosphoprotein</keyword>
<keyword evidence="11" id="KW-0598">Phosphotransferase system</keyword>
<keyword evidence="6" id="KW-0813">Transport</keyword>
<evidence type="ECO:0000259" key="18">
    <source>
        <dbReference type="PROSITE" id="PS51104"/>
    </source>
</evidence>
<feature type="domain" description="PTS EIIC type-2" evidence="18">
    <location>
        <begin position="20"/>
        <end position="406"/>
    </location>
</feature>
<dbReference type="Pfam" id="PF02378">
    <property type="entry name" value="PTS_EIIC"/>
    <property type="match status" value="1"/>
</dbReference>
<comment type="caution">
    <text evidence="19">The sequence shown here is derived from an EMBL/GenBank/DDBJ whole genome shotgun (WGS) entry which is preliminary data.</text>
</comment>
<feature type="transmembrane region" description="Helical" evidence="16">
    <location>
        <begin position="240"/>
        <end position="262"/>
    </location>
</feature>
<reference evidence="20" key="1">
    <citation type="journal article" date="2019" name="Int. J. Syst. Evol. Microbiol.">
        <title>The Global Catalogue of Microorganisms (GCM) 10K type strain sequencing project: providing services to taxonomists for standard genome sequencing and annotation.</title>
        <authorList>
            <consortium name="The Broad Institute Genomics Platform"/>
            <consortium name="The Broad Institute Genome Sequencing Center for Infectious Disease"/>
            <person name="Wu L."/>
            <person name="Ma J."/>
        </authorList>
    </citation>
    <scope>NUCLEOTIDE SEQUENCE [LARGE SCALE GENOMIC DNA]</scope>
    <source>
        <strain evidence="20">CGMCC 1.12477</strain>
    </source>
</reference>
<dbReference type="Gene3D" id="3.40.50.2300">
    <property type="match status" value="1"/>
</dbReference>
<protein>
    <recommendedName>
        <fullName evidence="5">PTS system mannitol-specific EIICB component</fullName>
        <ecNumber evidence="4">2.7.1.197</ecNumber>
    </recommendedName>
    <alternativeName>
        <fullName evidence="15">EIICB-Mtl</fullName>
    </alternativeName>
</protein>
<name>A0ABW4TJN3_9ACTN</name>
<feature type="transmembrane region" description="Helical" evidence="16">
    <location>
        <begin position="73"/>
        <end position="93"/>
    </location>
</feature>
<evidence type="ECO:0000256" key="7">
    <source>
        <dbReference type="ARBA" id="ARBA00022475"/>
    </source>
</evidence>
<keyword evidence="10" id="KW-0808">Transferase</keyword>
<comment type="catalytic activity">
    <reaction evidence="1">
        <text>D-mannitol(out) + N(pros)-phospho-L-histidyl-[protein] = D-mannitol 1-phosphate(in) + L-histidyl-[protein]</text>
        <dbReference type="Rhea" id="RHEA:33363"/>
        <dbReference type="Rhea" id="RHEA-COMP:9745"/>
        <dbReference type="Rhea" id="RHEA-COMP:9746"/>
        <dbReference type="ChEBI" id="CHEBI:16899"/>
        <dbReference type="ChEBI" id="CHEBI:29979"/>
        <dbReference type="ChEBI" id="CHEBI:61381"/>
        <dbReference type="ChEBI" id="CHEBI:64837"/>
        <dbReference type="EC" id="2.7.1.197"/>
    </reaction>
</comment>
<evidence type="ECO:0000259" key="17">
    <source>
        <dbReference type="PROSITE" id="PS51099"/>
    </source>
</evidence>
<dbReference type="InterPro" id="IPR029503">
    <property type="entry name" value="PTS_EIIB_mannitol"/>
</dbReference>
<keyword evidence="13 16" id="KW-1133">Transmembrane helix</keyword>
<evidence type="ECO:0000256" key="5">
    <source>
        <dbReference type="ARBA" id="ARBA00021825"/>
    </source>
</evidence>
<keyword evidence="20" id="KW-1185">Reference proteome</keyword>
<feature type="transmembrane region" description="Helical" evidence="16">
    <location>
        <begin position="339"/>
        <end position="361"/>
    </location>
</feature>
<feature type="domain" description="PTS EIIB type-2" evidence="17">
    <location>
        <begin position="408"/>
        <end position="503"/>
    </location>
</feature>
<dbReference type="PANTHER" id="PTHR30181:SF2">
    <property type="entry name" value="PTS SYSTEM MANNITOL-SPECIFIC EIICBA COMPONENT"/>
    <property type="match status" value="1"/>
</dbReference>
<evidence type="ECO:0000256" key="16">
    <source>
        <dbReference type="SAM" id="Phobius"/>
    </source>
</evidence>
<evidence type="ECO:0000256" key="13">
    <source>
        <dbReference type="ARBA" id="ARBA00022989"/>
    </source>
</evidence>
<dbReference type="InterPro" id="IPR050893">
    <property type="entry name" value="Sugar_PTS"/>
</dbReference>
<feature type="transmembrane region" description="Helical" evidence="16">
    <location>
        <begin position="296"/>
        <end position="314"/>
    </location>
</feature>
<dbReference type="NCBIfam" id="NF011663">
    <property type="entry name" value="PRK15083.1"/>
    <property type="match status" value="1"/>
</dbReference>
<dbReference type="InterPro" id="IPR036095">
    <property type="entry name" value="PTS_EIIB-like_sf"/>
</dbReference>
<feature type="transmembrane region" description="Helical" evidence="16">
    <location>
        <begin position="162"/>
        <end position="181"/>
    </location>
</feature>
<feature type="transmembrane region" description="Helical" evidence="16">
    <location>
        <begin position="268"/>
        <end position="289"/>
    </location>
</feature>
<dbReference type="PROSITE" id="PS51099">
    <property type="entry name" value="PTS_EIIB_TYPE_2"/>
    <property type="match status" value="1"/>
</dbReference>
<dbReference type="RefSeq" id="WP_343915491.1">
    <property type="nucleotide sequence ID" value="NZ_BAAAJT010000002.1"/>
</dbReference>
<keyword evidence="7" id="KW-1003">Cell membrane</keyword>
<evidence type="ECO:0000256" key="9">
    <source>
        <dbReference type="ARBA" id="ARBA00022597"/>
    </source>
</evidence>
<dbReference type="EMBL" id="JBHUGD010000001">
    <property type="protein sequence ID" value="MFD1945608.1"/>
    <property type="molecule type" value="Genomic_DNA"/>
</dbReference>
<dbReference type="EC" id="2.7.1.197" evidence="4"/>
<dbReference type="InterPro" id="IPR013014">
    <property type="entry name" value="PTS_EIIC_2"/>
</dbReference>
<evidence type="ECO:0000256" key="10">
    <source>
        <dbReference type="ARBA" id="ARBA00022679"/>
    </source>
</evidence>
<evidence type="ECO:0000256" key="14">
    <source>
        <dbReference type="ARBA" id="ARBA00023136"/>
    </source>
</evidence>
<dbReference type="InterPro" id="IPR003501">
    <property type="entry name" value="PTS_EIIB_2/3"/>
</dbReference>
<organism evidence="19 20">
    <name type="scientific">Nocardioides aestuarii</name>
    <dbReference type="NCBI Taxonomy" id="252231"/>
    <lineage>
        <taxon>Bacteria</taxon>
        <taxon>Bacillati</taxon>
        <taxon>Actinomycetota</taxon>
        <taxon>Actinomycetes</taxon>
        <taxon>Propionibacteriales</taxon>
        <taxon>Nocardioidaceae</taxon>
        <taxon>Nocardioides</taxon>
    </lineage>
</organism>
<evidence type="ECO:0000256" key="3">
    <source>
        <dbReference type="ARBA" id="ARBA00004651"/>
    </source>
</evidence>
<dbReference type="InterPro" id="IPR003352">
    <property type="entry name" value="PTS_EIIC"/>
</dbReference>
<evidence type="ECO:0000313" key="19">
    <source>
        <dbReference type="EMBL" id="MFD1945608.1"/>
    </source>
</evidence>
<evidence type="ECO:0000256" key="6">
    <source>
        <dbReference type="ARBA" id="ARBA00022448"/>
    </source>
</evidence>
<dbReference type="SUPFAM" id="SSF52794">
    <property type="entry name" value="PTS system IIB component-like"/>
    <property type="match status" value="1"/>
</dbReference>